<dbReference type="VEuPathDB" id="FungiDB:SDRG_08909"/>
<dbReference type="GeneID" id="19949636"/>
<dbReference type="AlphaFoldDB" id="T0RT12"/>
<dbReference type="OrthoDB" id="77862at2759"/>
<keyword evidence="2" id="KW-1185">Reference proteome</keyword>
<organism evidence="1 2">
    <name type="scientific">Saprolegnia diclina (strain VS20)</name>
    <dbReference type="NCBI Taxonomy" id="1156394"/>
    <lineage>
        <taxon>Eukaryota</taxon>
        <taxon>Sar</taxon>
        <taxon>Stramenopiles</taxon>
        <taxon>Oomycota</taxon>
        <taxon>Saprolegniomycetes</taxon>
        <taxon>Saprolegniales</taxon>
        <taxon>Saprolegniaceae</taxon>
        <taxon>Saprolegnia</taxon>
    </lineage>
</organism>
<dbReference type="RefSeq" id="XP_008613032.1">
    <property type="nucleotide sequence ID" value="XM_008614810.1"/>
</dbReference>
<dbReference type="EMBL" id="JH767159">
    <property type="protein sequence ID" value="EQC33392.1"/>
    <property type="molecule type" value="Genomic_DNA"/>
</dbReference>
<dbReference type="OMA" id="RCAEDAM"/>
<reference evidence="1 2" key="1">
    <citation type="submission" date="2012-04" db="EMBL/GenBank/DDBJ databases">
        <title>The Genome Sequence of Saprolegnia declina VS20.</title>
        <authorList>
            <consortium name="The Broad Institute Genome Sequencing Platform"/>
            <person name="Russ C."/>
            <person name="Nusbaum C."/>
            <person name="Tyler B."/>
            <person name="van West P."/>
            <person name="Dieguez-Uribeondo J."/>
            <person name="de Bruijn I."/>
            <person name="Tripathy S."/>
            <person name="Jiang R."/>
            <person name="Young S.K."/>
            <person name="Zeng Q."/>
            <person name="Gargeya S."/>
            <person name="Fitzgerald M."/>
            <person name="Haas B."/>
            <person name="Abouelleil A."/>
            <person name="Alvarado L."/>
            <person name="Arachchi H.M."/>
            <person name="Berlin A."/>
            <person name="Chapman S.B."/>
            <person name="Goldberg J."/>
            <person name="Griggs A."/>
            <person name="Gujja S."/>
            <person name="Hansen M."/>
            <person name="Howarth C."/>
            <person name="Imamovic A."/>
            <person name="Larimer J."/>
            <person name="McCowen C."/>
            <person name="Montmayeur A."/>
            <person name="Murphy C."/>
            <person name="Neiman D."/>
            <person name="Pearson M."/>
            <person name="Priest M."/>
            <person name="Roberts A."/>
            <person name="Saif S."/>
            <person name="Shea T."/>
            <person name="Sisk P."/>
            <person name="Sykes S."/>
            <person name="Wortman J."/>
            <person name="Nusbaum C."/>
            <person name="Birren B."/>
        </authorList>
    </citation>
    <scope>NUCLEOTIDE SEQUENCE [LARGE SCALE GENOMIC DNA]</scope>
    <source>
        <strain evidence="1 2">VS20</strain>
    </source>
</reference>
<evidence type="ECO:0000313" key="2">
    <source>
        <dbReference type="Proteomes" id="UP000030762"/>
    </source>
</evidence>
<proteinExistence type="predicted"/>
<dbReference type="Proteomes" id="UP000030762">
    <property type="component" value="Unassembled WGS sequence"/>
</dbReference>
<accession>T0RT12</accession>
<dbReference type="InParanoid" id="T0RT12"/>
<sequence>MDRVIALCTSVWREVQEDGLEAFLFPRAAYCAVPQCESDVPLRVDRASHRVTYDATDDAFGLPEDYDEIATDSKRQRYCDPAPRFDAKDGSTISLLSASRA</sequence>
<name>T0RT12_SAPDV</name>
<protein>
    <submittedName>
        <fullName evidence="1">Uncharacterized protein</fullName>
    </submittedName>
</protein>
<gene>
    <name evidence="1" type="ORF">SDRG_08909</name>
</gene>
<evidence type="ECO:0000313" key="1">
    <source>
        <dbReference type="EMBL" id="EQC33392.1"/>
    </source>
</evidence>